<keyword evidence="3" id="KW-1185">Reference proteome</keyword>
<proteinExistence type="predicted"/>
<protein>
    <submittedName>
        <fullName evidence="2">Uncharacterized protein</fullName>
    </submittedName>
</protein>
<feature type="region of interest" description="Disordered" evidence="1">
    <location>
        <begin position="202"/>
        <end position="236"/>
    </location>
</feature>
<evidence type="ECO:0000313" key="2">
    <source>
        <dbReference type="EMBL" id="KAF4678073.1"/>
    </source>
</evidence>
<name>A0A7J6N2H2_PERCH</name>
<feature type="compositionally biased region" description="Polar residues" evidence="1">
    <location>
        <begin position="9"/>
        <end position="22"/>
    </location>
</feature>
<accession>A0A7J6N2H2</accession>
<gene>
    <name evidence="2" type="ORF">FOL47_005351</name>
</gene>
<organism evidence="2 3">
    <name type="scientific">Perkinsus chesapeaki</name>
    <name type="common">Clam parasite</name>
    <name type="synonym">Perkinsus andrewsi</name>
    <dbReference type="NCBI Taxonomy" id="330153"/>
    <lineage>
        <taxon>Eukaryota</taxon>
        <taxon>Sar</taxon>
        <taxon>Alveolata</taxon>
        <taxon>Perkinsozoa</taxon>
        <taxon>Perkinsea</taxon>
        <taxon>Perkinsida</taxon>
        <taxon>Perkinsidae</taxon>
        <taxon>Perkinsus</taxon>
    </lineage>
</organism>
<evidence type="ECO:0000256" key="1">
    <source>
        <dbReference type="SAM" id="MobiDB-lite"/>
    </source>
</evidence>
<comment type="caution">
    <text evidence="2">The sequence shown here is derived from an EMBL/GenBank/DDBJ whole genome shotgun (WGS) entry which is preliminary data.</text>
</comment>
<dbReference type="EMBL" id="JAAPAO010000003">
    <property type="protein sequence ID" value="KAF4678073.1"/>
    <property type="molecule type" value="Genomic_DNA"/>
</dbReference>
<dbReference type="AlphaFoldDB" id="A0A7J6N2H2"/>
<sequence>MSGPRNRRTYQPQCTHGTSSLLRRSASMPGYRTQAGHLPLHFAPLPVSCIVGYGGFIPGRVAENIHSSVHSKENRLATELTRGPPRIRASSGEADDKIRKSGFPITGFGGSIRGKDANDVSGLTFKAGVRLARKLAGHPTFQRSPLGPGFWTSAAGAGLLHAAIIHSPIKNDLNPLYETKDLLELLAPRKNMETMTRSFDRADIPPRTIPRSMSDNREISYQPPPDSKPLRRCRRSDGTLDPALYAEYRGCAAGASSYSAKMDPLRQSSWYGKIRFGGGRT</sequence>
<dbReference type="Proteomes" id="UP000591131">
    <property type="component" value="Unassembled WGS sequence"/>
</dbReference>
<feature type="region of interest" description="Disordered" evidence="1">
    <location>
        <begin position="1"/>
        <end position="23"/>
    </location>
</feature>
<reference evidence="2 3" key="1">
    <citation type="submission" date="2020-04" db="EMBL/GenBank/DDBJ databases">
        <title>Perkinsus chesapeaki whole genome sequence.</title>
        <authorList>
            <person name="Bogema D.R."/>
        </authorList>
    </citation>
    <scope>NUCLEOTIDE SEQUENCE [LARGE SCALE GENOMIC DNA]</scope>
    <source>
        <strain evidence="2">ATCC PRA-425</strain>
    </source>
</reference>
<evidence type="ECO:0000313" key="3">
    <source>
        <dbReference type="Proteomes" id="UP000591131"/>
    </source>
</evidence>